<gene>
    <name evidence="1" type="ordered locus">LRC_18190</name>
</gene>
<dbReference type="RefSeq" id="WP_014074184.1">
    <property type="nucleotide sequence ID" value="NC_015975.1"/>
</dbReference>
<dbReference type="GeneID" id="77212784"/>
<protein>
    <submittedName>
        <fullName evidence="1">Uncharacterized protein</fullName>
    </submittedName>
</protein>
<organism evidence="1 2">
    <name type="scientific">Ligilactobacillus ruminis (strain ATCC 27782 / RF3)</name>
    <name type="common">Lactobacillus ruminis</name>
    <dbReference type="NCBI Taxonomy" id="1069534"/>
    <lineage>
        <taxon>Bacteria</taxon>
        <taxon>Bacillati</taxon>
        <taxon>Bacillota</taxon>
        <taxon>Bacilli</taxon>
        <taxon>Lactobacillales</taxon>
        <taxon>Lactobacillaceae</taxon>
        <taxon>Ligilactobacillus</taxon>
    </lineage>
</organism>
<keyword evidence="2" id="KW-1185">Reference proteome</keyword>
<name>G2SMD4_LIGR2</name>
<evidence type="ECO:0000313" key="2">
    <source>
        <dbReference type="Proteomes" id="UP000001279"/>
    </source>
</evidence>
<reference evidence="1 2" key="1">
    <citation type="journal article" date="2011" name="Microb. Cell Fact.">
        <title>Genome sequences and comparative genomics of two Lactobacillus ruminis strains from the bovine and human intestinal tracts.</title>
        <authorList>
            <person name="Forde B.M."/>
            <person name="Neville B.A."/>
            <person name="O'Donnell M.M."/>
            <person name="Riboulet-Bisson E."/>
            <person name="Claesson M.J."/>
            <person name="Coghlan A."/>
            <person name="Ross R.P."/>
            <person name="O'Toole P.W."/>
        </authorList>
    </citation>
    <scope>NUCLEOTIDE SEQUENCE [LARGE SCALE GENOMIC DNA]</scope>
    <source>
        <strain evidence="2">ATCC 27782 / RF3</strain>
    </source>
</reference>
<dbReference type="Proteomes" id="UP000001279">
    <property type="component" value="Chromosome"/>
</dbReference>
<sequence length="43" mass="5069">MHEGTDEEYREKVLRKSDLEKMIAVEAMMKTRMKNLKLQAGTK</sequence>
<evidence type="ECO:0000313" key="1">
    <source>
        <dbReference type="EMBL" id="AEN79047.1"/>
    </source>
</evidence>
<dbReference type="EMBL" id="CP003032">
    <property type="protein sequence ID" value="AEN79047.1"/>
    <property type="molecule type" value="Genomic_DNA"/>
</dbReference>
<dbReference type="KEGG" id="lrm:LRC_18190"/>
<dbReference type="AlphaFoldDB" id="G2SMD4"/>
<accession>G2SMD4</accession>
<dbReference type="HOGENOM" id="CLU_3235360_0_0_9"/>
<dbReference type="PATRIC" id="fig|1069534.5.peg.1939"/>
<proteinExistence type="predicted"/>